<evidence type="ECO:0000256" key="1">
    <source>
        <dbReference type="SAM" id="MobiDB-lite"/>
    </source>
</evidence>
<feature type="compositionally biased region" description="Polar residues" evidence="1">
    <location>
        <begin position="98"/>
        <end position="108"/>
    </location>
</feature>
<feature type="region of interest" description="Disordered" evidence="1">
    <location>
        <begin position="82"/>
        <end position="108"/>
    </location>
</feature>
<proteinExistence type="predicted"/>
<feature type="region of interest" description="Disordered" evidence="1">
    <location>
        <begin position="24"/>
        <end position="61"/>
    </location>
</feature>
<reference evidence="2" key="1">
    <citation type="journal article" date="2023" name="Science">
        <title>Genome structures resolve the early diversification of teleost fishes.</title>
        <authorList>
            <person name="Parey E."/>
            <person name="Louis A."/>
            <person name="Montfort J."/>
            <person name="Bouchez O."/>
            <person name="Roques C."/>
            <person name="Iampietro C."/>
            <person name="Lluch J."/>
            <person name="Castinel A."/>
            <person name="Donnadieu C."/>
            <person name="Desvignes T."/>
            <person name="Floi Bucao C."/>
            <person name="Jouanno E."/>
            <person name="Wen M."/>
            <person name="Mejri S."/>
            <person name="Dirks R."/>
            <person name="Jansen H."/>
            <person name="Henkel C."/>
            <person name="Chen W.J."/>
            <person name="Zahm M."/>
            <person name="Cabau C."/>
            <person name="Klopp C."/>
            <person name="Thompson A.W."/>
            <person name="Robinson-Rechavi M."/>
            <person name="Braasch I."/>
            <person name="Lecointre G."/>
            <person name="Bobe J."/>
            <person name="Postlethwait J.H."/>
            <person name="Berthelot C."/>
            <person name="Roest Crollius H."/>
            <person name="Guiguen Y."/>
        </authorList>
    </citation>
    <scope>NUCLEOTIDE SEQUENCE</scope>
    <source>
        <strain evidence="2">NC1722</strain>
    </source>
</reference>
<dbReference type="Proteomes" id="UP001221898">
    <property type="component" value="Unassembled WGS sequence"/>
</dbReference>
<evidence type="ECO:0000313" key="2">
    <source>
        <dbReference type="EMBL" id="KAJ8362466.1"/>
    </source>
</evidence>
<sequence>MIKLDSWGPPAWSSGFNVRRWPWRPGFDSPAAPESALAGSATGGGNWLSTPGRGGVKPTRRSLRTGVALGCRSYGRRLGECRLGGDDTSPSLPPVTGLRQQTMKEGLT</sequence>
<protein>
    <submittedName>
        <fullName evidence="2">Uncharacterized protein</fullName>
    </submittedName>
</protein>
<comment type="caution">
    <text evidence="2">The sequence shown here is derived from an EMBL/GenBank/DDBJ whole genome shotgun (WGS) entry which is preliminary data.</text>
</comment>
<dbReference type="EMBL" id="JAINUG010000661">
    <property type="protein sequence ID" value="KAJ8362466.1"/>
    <property type="molecule type" value="Genomic_DNA"/>
</dbReference>
<accession>A0AAD7R4I0</accession>
<dbReference type="AlphaFoldDB" id="A0AAD7R4I0"/>
<gene>
    <name evidence="2" type="ORF">AAFF_G00373820</name>
</gene>
<evidence type="ECO:0000313" key="3">
    <source>
        <dbReference type="Proteomes" id="UP001221898"/>
    </source>
</evidence>
<keyword evidence="3" id="KW-1185">Reference proteome</keyword>
<organism evidence="2 3">
    <name type="scientific">Aldrovandia affinis</name>
    <dbReference type="NCBI Taxonomy" id="143900"/>
    <lineage>
        <taxon>Eukaryota</taxon>
        <taxon>Metazoa</taxon>
        <taxon>Chordata</taxon>
        <taxon>Craniata</taxon>
        <taxon>Vertebrata</taxon>
        <taxon>Euteleostomi</taxon>
        <taxon>Actinopterygii</taxon>
        <taxon>Neopterygii</taxon>
        <taxon>Teleostei</taxon>
        <taxon>Notacanthiformes</taxon>
        <taxon>Halosauridae</taxon>
        <taxon>Aldrovandia</taxon>
    </lineage>
</organism>
<name>A0AAD7R4I0_9TELE</name>